<protein>
    <submittedName>
        <fullName evidence="2">Uncharacterized protein</fullName>
    </submittedName>
</protein>
<name>A0A392Q7Q8_9FABA</name>
<feature type="non-terminal residue" evidence="2">
    <location>
        <position position="43"/>
    </location>
</feature>
<dbReference type="EMBL" id="LXQA010114144">
    <property type="protein sequence ID" value="MCI19295.1"/>
    <property type="molecule type" value="Genomic_DNA"/>
</dbReference>
<dbReference type="Proteomes" id="UP000265520">
    <property type="component" value="Unassembled WGS sequence"/>
</dbReference>
<evidence type="ECO:0000313" key="3">
    <source>
        <dbReference type="Proteomes" id="UP000265520"/>
    </source>
</evidence>
<keyword evidence="3" id="KW-1185">Reference proteome</keyword>
<feature type="region of interest" description="Disordered" evidence="1">
    <location>
        <begin position="1"/>
        <end position="43"/>
    </location>
</feature>
<accession>A0A392Q7Q8</accession>
<sequence>MKKEQGARKSVSGAALTSGKRIKKEQGARKSVSNDGECDGVEL</sequence>
<evidence type="ECO:0000256" key="1">
    <source>
        <dbReference type="SAM" id="MobiDB-lite"/>
    </source>
</evidence>
<organism evidence="2 3">
    <name type="scientific">Trifolium medium</name>
    <dbReference type="NCBI Taxonomy" id="97028"/>
    <lineage>
        <taxon>Eukaryota</taxon>
        <taxon>Viridiplantae</taxon>
        <taxon>Streptophyta</taxon>
        <taxon>Embryophyta</taxon>
        <taxon>Tracheophyta</taxon>
        <taxon>Spermatophyta</taxon>
        <taxon>Magnoliopsida</taxon>
        <taxon>eudicotyledons</taxon>
        <taxon>Gunneridae</taxon>
        <taxon>Pentapetalae</taxon>
        <taxon>rosids</taxon>
        <taxon>fabids</taxon>
        <taxon>Fabales</taxon>
        <taxon>Fabaceae</taxon>
        <taxon>Papilionoideae</taxon>
        <taxon>50 kb inversion clade</taxon>
        <taxon>NPAAA clade</taxon>
        <taxon>Hologalegina</taxon>
        <taxon>IRL clade</taxon>
        <taxon>Trifolieae</taxon>
        <taxon>Trifolium</taxon>
    </lineage>
</organism>
<dbReference type="AlphaFoldDB" id="A0A392Q7Q8"/>
<evidence type="ECO:0000313" key="2">
    <source>
        <dbReference type="EMBL" id="MCI19295.1"/>
    </source>
</evidence>
<proteinExistence type="predicted"/>
<reference evidence="2 3" key="1">
    <citation type="journal article" date="2018" name="Front. Plant Sci.">
        <title>Red Clover (Trifolium pratense) and Zigzag Clover (T. medium) - A Picture of Genomic Similarities and Differences.</title>
        <authorList>
            <person name="Dluhosova J."/>
            <person name="Istvanek J."/>
            <person name="Nedelnik J."/>
            <person name="Repkova J."/>
        </authorList>
    </citation>
    <scope>NUCLEOTIDE SEQUENCE [LARGE SCALE GENOMIC DNA]</scope>
    <source>
        <strain evidence="3">cv. 10/8</strain>
        <tissue evidence="2">Leaf</tissue>
    </source>
</reference>
<comment type="caution">
    <text evidence="2">The sequence shown here is derived from an EMBL/GenBank/DDBJ whole genome shotgun (WGS) entry which is preliminary data.</text>
</comment>